<dbReference type="EMBL" id="FUWM01000033">
    <property type="protein sequence ID" value="SKA07579.1"/>
    <property type="molecule type" value="Genomic_DNA"/>
</dbReference>
<evidence type="ECO:0000313" key="2">
    <source>
        <dbReference type="EMBL" id="SKA07579.1"/>
    </source>
</evidence>
<dbReference type="OrthoDB" id="9808814at2"/>
<dbReference type="SUPFAM" id="SSF51735">
    <property type="entry name" value="NAD(P)-binding Rossmann-fold domains"/>
    <property type="match status" value="1"/>
</dbReference>
<evidence type="ECO:0000259" key="1">
    <source>
        <dbReference type="Pfam" id="PF01488"/>
    </source>
</evidence>
<feature type="domain" description="Quinate/shikimate 5-dehydrogenase/glutamyl-tRNA reductase" evidence="1">
    <location>
        <begin position="139"/>
        <end position="259"/>
    </location>
</feature>
<dbReference type="Gene3D" id="3.40.50.720">
    <property type="entry name" value="NAD(P)-binding Rossmann-like Domain"/>
    <property type="match status" value="1"/>
</dbReference>
<keyword evidence="3" id="KW-1185">Reference proteome</keyword>
<reference evidence="3" key="1">
    <citation type="submission" date="2017-02" db="EMBL/GenBank/DDBJ databases">
        <authorList>
            <person name="Varghese N."/>
            <person name="Submissions S."/>
        </authorList>
    </citation>
    <scope>NUCLEOTIDE SEQUENCE [LARGE SCALE GENOMIC DNA]</scope>
    <source>
        <strain evidence="3">ATCC BAA-73</strain>
    </source>
</reference>
<accession>A0A1T4QUV7</accession>
<dbReference type="AlphaFoldDB" id="A0A1T4QUV7"/>
<organism evidence="2 3">
    <name type="scientific">Selenihalanaerobacter shriftii</name>
    <dbReference type="NCBI Taxonomy" id="142842"/>
    <lineage>
        <taxon>Bacteria</taxon>
        <taxon>Bacillati</taxon>
        <taxon>Bacillota</taxon>
        <taxon>Clostridia</taxon>
        <taxon>Halanaerobiales</taxon>
        <taxon>Halobacteroidaceae</taxon>
        <taxon>Selenihalanaerobacter</taxon>
    </lineage>
</organism>
<gene>
    <name evidence="2" type="ORF">SAMN02745118_02706</name>
</gene>
<dbReference type="RefSeq" id="WP_078811094.1">
    <property type="nucleotide sequence ID" value="NZ_FUWM01000033.1"/>
</dbReference>
<proteinExistence type="predicted"/>
<dbReference type="STRING" id="142842.SAMN02745118_02706"/>
<dbReference type="InterPro" id="IPR006151">
    <property type="entry name" value="Shikm_DH/Glu-tRNA_Rdtase"/>
</dbReference>
<dbReference type="Pfam" id="PF01488">
    <property type="entry name" value="Shikimate_DH"/>
    <property type="match status" value="1"/>
</dbReference>
<sequence>MERFGFIIHPLDLSDLARKFPFSNRIPDSVLEKIVRYLPQVKASHITGLMSSLGSEAEGWLVGCTLTSKQMMTLPTEVVLKQIIDACKKAENLGAKIIGLGAYTSIVGDGGITIAKHLDIPITTGNSYTVATAIEAVKLAADKLGLSIKDSNLAIIGATGSIGKACTKMLAPEAENLTLVARNELKLKEFATDLQKKNYTKELKWSTDINNSLLEADIIVTVSSAVDSIIDVGNLKPGSIVCDVARPRDVAKQVSGVRDDILVIEGGLVEVPGSLELNFNLGLPDQTVYACMAETMILALEGKYENYTIGKEVSLEKVKEIQCLAKKHGFKLAGLRYLEKEVSEKRFREVKKAVFST</sequence>
<evidence type="ECO:0000313" key="3">
    <source>
        <dbReference type="Proteomes" id="UP000190625"/>
    </source>
</evidence>
<protein>
    <submittedName>
        <fullName evidence="2">Predicted amino acid dehydrogenase</fullName>
    </submittedName>
</protein>
<dbReference type="InterPro" id="IPR036291">
    <property type="entry name" value="NAD(P)-bd_dom_sf"/>
</dbReference>
<dbReference type="Proteomes" id="UP000190625">
    <property type="component" value="Unassembled WGS sequence"/>
</dbReference>
<name>A0A1T4QUV7_9FIRM</name>